<evidence type="ECO:0000256" key="5">
    <source>
        <dbReference type="HAMAP-Rule" id="MF_01491"/>
    </source>
</evidence>
<gene>
    <name evidence="5" type="primary">rnj</name>
    <name evidence="10" type="ORF">A2W14_01215</name>
</gene>
<dbReference type="PIRSF" id="PIRSF004803">
    <property type="entry name" value="RnjA"/>
    <property type="match status" value="1"/>
</dbReference>
<dbReference type="InterPro" id="IPR036866">
    <property type="entry name" value="RibonucZ/Hydroxyglut_hydro"/>
</dbReference>
<comment type="function">
    <text evidence="5">An RNase that has 5'-3' exonuclease and possibly endonuclease activity. Involved in maturation of rRNA and in some organisms also mRNA maturation and/or decay.</text>
</comment>
<feature type="binding site" evidence="8">
    <location>
        <position position="154"/>
    </location>
    <ligand>
        <name>Zn(2+)</name>
        <dbReference type="ChEBI" id="CHEBI:29105"/>
        <label>1</label>
        <note>catalytic</note>
    </ligand>
</feature>
<feature type="binding site" evidence="8">
    <location>
        <position position="176"/>
    </location>
    <ligand>
        <name>Zn(2+)</name>
        <dbReference type="ChEBI" id="CHEBI:29105"/>
        <label>1</label>
        <note>catalytic</note>
    </ligand>
</feature>
<keyword evidence="5" id="KW-0255">Endonuclease</keyword>
<dbReference type="InterPro" id="IPR001279">
    <property type="entry name" value="Metallo-B-lactamas"/>
</dbReference>
<dbReference type="AlphaFoldDB" id="A0A1F5YR31"/>
<dbReference type="Pfam" id="PF22505">
    <property type="entry name" value="RNase_J_b_CASP"/>
    <property type="match status" value="1"/>
</dbReference>
<dbReference type="HAMAP" id="MF_01491">
    <property type="entry name" value="RNase_J_bact"/>
    <property type="match status" value="1"/>
</dbReference>
<evidence type="ECO:0000256" key="8">
    <source>
        <dbReference type="PIRSR" id="PIRSR004803-3"/>
    </source>
</evidence>
<organism evidence="10 11">
    <name type="scientific">Candidatus Gottesmanbacteria bacterium RBG_16_37_8</name>
    <dbReference type="NCBI Taxonomy" id="1798371"/>
    <lineage>
        <taxon>Bacteria</taxon>
        <taxon>Candidatus Gottesmaniibacteriota</taxon>
    </lineage>
</organism>
<evidence type="ECO:0000313" key="11">
    <source>
        <dbReference type="Proteomes" id="UP000176665"/>
    </source>
</evidence>
<keyword evidence="8" id="KW-0106">Calcium</keyword>
<feature type="binding site" evidence="8">
    <location>
        <position position="65"/>
    </location>
    <ligand>
        <name>Ca(2+)</name>
        <dbReference type="ChEBI" id="CHEBI:29108"/>
    </ligand>
</feature>
<dbReference type="InterPro" id="IPR042173">
    <property type="entry name" value="RNase_J_2"/>
</dbReference>
<dbReference type="InterPro" id="IPR004613">
    <property type="entry name" value="RNase_J"/>
</dbReference>
<comment type="subunit">
    <text evidence="5">Homodimer, may be a subunit of the RNA degradosome.</text>
</comment>
<comment type="cofactor">
    <cofactor evidence="8">
        <name>Ca(2+)</name>
        <dbReference type="ChEBI" id="CHEBI:29108"/>
    </cofactor>
    <text evidence="8">Binds 1 Ca(2+) cation per subunit. Seen in 1 crystal structure, it is not clear if it is physiologically important.</text>
</comment>
<feature type="binding site" evidence="8">
    <location>
        <position position="90"/>
    </location>
    <ligand>
        <name>Zn(2+)</name>
        <dbReference type="ChEBI" id="CHEBI:29105"/>
        <label>1</label>
        <note>catalytic</note>
    </ligand>
</feature>
<evidence type="ECO:0000313" key="10">
    <source>
        <dbReference type="EMBL" id="OGG02650.1"/>
    </source>
</evidence>
<evidence type="ECO:0000256" key="7">
    <source>
        <dbReference type="PIRSR" id="PIRSR004803-2"/>
    </source>
</evidence>
<dbReference type="NCBIfam" id="TIGR00649">
    <property type="entry name" value="MG423"/>
    <property type="match status" value="1"/>
</dbReference>
<feature type="binding site" evidence="5 7">
    <location>
        <begin position="378"/>
        <end position="382"/>
    </location>
    <ligand>
        <name>substrate</name>
    </ligand>
</feature>
<dbReference type="EMBL" id="MFJA01000059">
    <property type="protein sequence ID" value="OGG02650.1"/>
    <property type="molecule type" value="Genomic_DNA"/>
</dbReference>
<comment type="caution">
    <text evidence="10">The sequence shown here is derived from an EMBL/GenBank/DDBJ whole genome shotgun (WGS) entry which is preliminary data.</text>
</comment>
<comment type="subcellular location">
    <subcellularLocation>
        <location evidence="5">Cytoplasm</location>
    </subcellularLocation>
</comment>
<dbReference type="PANTHER" id="PTHR43694">
    <property type="entry name" value="RIBONUCLEASE J"/>
    <property type="match status" value="1"/>
</dbReference>
<reference evidence="10 11" key="1">
    <citation type="journal article" date="2016" name="Nat. Commun.">
        <title>Thousands of microbial genomes shed light on interconnected biogeochemical processes in an aquifer system.</title>
        <authorList>
            <person name="Anantharaman K."/>
            <person name="Brown C.T."/>
            <person name="Hug L.A."/>
            <person name="Sharon I."/>
            <person name="Castelle C.J."/>
            <person name="Probst A.J."/>
            <person name="Thomas B.C."/>
            <person name="Singh A."/>
            <person name="Wilkins M.J."/>
            <person name="Karaoz U."/>
            <person name="Brodie E.L."/>
            <person name="Williams K.H."/>
            <person name="Hubbard S.S."/>
            <person name="Banfield J.F."/>
        </authorList>
    </citation>
    <scope>NUCLEOTIDE SEQUENCE [LARGE SCALE GENOMIC DNA]</scope>
</reference>
<accession>A0A1F5YR31</accession>
<feature type="binding site" evidence="7">
    <location>
        <begin position="245"/>
        <end position="247"/>
    </location>
    <ligand>
        <name>substrate</name>
    </ligand>
</feature>
<evidence type="ECO:0000256" key="6">
    <source>
        <dbReference type="PIRSR" id="PIRSR004803-1"/>
    </source>
</evidence>
<dbReference type="InterPro" id="IPR055132">
    <property type="entry name" value="RNase_J_b_CASP"/>
</dbReference>
<evidence type="ECO:0000259" key="9">
    <source>
        <dbReference type="SMART" id="SM00849"/>
    </source>
</evidence>
<keyword evidence="8" id="KW-0862">Zinc</keyword>
<protein>
    <recommendedName>
        <fullName evidence="5">Ribonuclease J</fullName>
        <shortName evidence="5">RNase J</shortName>
        <ecNumber evidence="5">3.1.-.-</ecNumber>
    </recommendedName>
</protein>
<keyword evidence="5" id="KW-0378">Hydrolase</keyword>
<dbReference type="SUPFAM" id="SSF56281">
    <property type="entry name" value="Metallo-hydrolase/oxidoreductase"/>
    <property type="match status" value="1"/>
</dbReference>
<keyword evidence="1 5" id="KW-0963">Cytoplasm</keyword>
<dbReference type="Gene3D" id="3.60.15.10">
    <property type="entry name" value="Ribonuclease Z/Hydroxyacylglutathione hydrolase-like"/>
    <property type="match status" value="1"/>
</dbReference>
<dbReference type="EC" id="3.1.-.-" evidence="5"/>
<dbReference type="PANTHER" id="PTHR43694:SF1">
    <property type="entry name" value="RIBONUCLEASE J"/>
    <property type="match status" value="1"/>
</dbReference>
<feature type="active site" description="Proton donor" evidence="6">
    <location>
        <position position="208"/>
    </location>
</feature>
<dbReference type="SMART" id="SM00849">
    <property type="entry name" value="Lactamase_B"/>
    <property type="match status" value="1"/>
</dbReference>
<dbReference type="CDD" id="cd07714">
    <property type="entry name" value="RNaseJ_MBL-fold"/>
    <property type="match status" value="1"/>
</dbReference>
<feature type="binding site" evidence="8">
    <location>
        <position position="93"/>
    </location>
    <ligand>
        <name>Zn(2+)</name>
        <dbReference type="ChEBI" id="CHEBI:29105"/>
        <label>1</label>
        <note>catalytic</note>
    </ligand>
</feature>
<keyword evidence="8" id="KW-0479">Metal-binding</keyword>
<comment type="cofactor">
    <cofactor evidence="8">
        <name>Zn(2+)</name>
        <dbReference type="ChEBI" id="CHEBI:29105"/>
    </cofactor>
    <text evidence="8">Binds 2 Zn(2+) ions per subunit. It is not clear if Zn(2+) or Mg(2+) is physiologically important.</text>
</comment>
<evidence type="ECO:0000256" key="2">
    <source>
        <dbReference type="ARBA" id="ARBA00022722"/>
    </source>
</evidence>
<dbReference type="GO" id="GO:0003723">
    <property type="term" value="F:RNA binding"/>
    <property type="evidence" value="ECO:0007669"/>
    <property type="project" value="UniProtKB-UniRule"/>
</dbReference>
<dbReference type="GO" id="GO:0005737">
    <property type="term" value="C:cytoplasm"/>
    <property type="evidence" value="ECO:0007669"/>
    <property type="project" value="UniProtKB-SubCell"/>
</dbReference>
<keyword evidence="2 5" id="KW-0540">Nuclease</keyword>
<proteinExistence type="inferred from homology"/>
<name>A0A1F5YR31_9BACT</name>
<dbReference type="GO" id="GO:0008270">
    <property type="term" value="F:zinc ion binding"/>
    <property type="evidence" value="ECO:0007669"/>
    <property type="project" value="InterPro"/>
</dbReference>
<dbReference type="STRING" id="1798371.A2W14_01215"/>
<feature type="binding site" evidence="8">
    <location>
        <position position="88"/>
    </location>
    <ligand>
        <name>Zn(2+)</name>
        <dbReference type="ChEBI" id="CHEBI:29105"/>
        <label>1</label>
        <note>catalytic</note>
    </ligand>
</feature>
<feature type="binding site" evidence="8">
    <location>
        <position position="457"/>
    </location>
    <ligand>
        <name>Ca(2+)</name>
        <dbReference type="ChEBI" id="CHEBI:29108"/>
    </ligand>
</feature>
<dbReference type="GO" id="GO:0004534">
    <property type="term" value="F:5'-3' RNA exonuclease activity"/>
    <property type="evidence" value="ECO:0007669"/>
    <property type="project" value="UniProtKB-UniRule"/>
</dbReference>
<dbReference type="Gene3D" id="3.10.20.580">
    <property type="match status" value="1"/>
</dbReference>
<evidence type="ECO:0000256" key="4">
    <source>
        <dbReference type="ARBA" id="ARBA00022884"/>
    </source>
</evidence>
<feature type="active site" description="Proton acceptor" evidence="6">
    <location>
        <position position="382"/>
    </location>
</feature>
<keyword evidence="3 5" id="KW-0269">Exonuclease</keyword>
<dbReference type="InterPro" id="IPR041636">
    <property type="entry name" value="RNase_J_C"/>
</dbReference>
<dbReference type="GO" id="GO:0006364">
    <property type="term" value="P:rRNA processing"/>
    <property type="evidence" value="ECO:0007669"/>
    <property type="project" value="UniProtKB-UniRule"/>
</dbReference>
<evidence type="ECO:0000256" key="1">
    <source>
        <dbReference type="ARBA" id="ARBA00022490"/>
    </source>
</evidence>
<comment type="similarity">
    <text evidence="5">Belongs to the metallo-beta-lactamase superfamily. RNA-metabolizing metallo-beta-lactamase-like family. Bacterial RNase J subfamily.</text>
</comment>
<feature type="domain" description="Metallo-beta-lactamase" evidence="9">
    <location>
        <begin position="29"/>
        <end position="236"/>
    </location>
</feature>
<evidence type="ECO:0000256" key="3">
    <source>
        <dbReference type="ARBA" id="ARBA00022839"/>
    </source>
</evidence>
<feature type="binding site" evidence="8">
    <location>
        <position position="92"/>
    </location>
    <ligand>
        <name>Zn(2+)</name>
        <dbReference type="ChEBI" id="CHEBI:29105"/>
        <label>1</label>
        <note>catalytic</note>
    </ligand>
</feature>
<sequence>MFNKTPTPIYRDKQGLIRIIPLGGIGNVTKNMYVYEYRSNPPTISDILIVDCGVGFPDEGMFGIDLVIPDISYLRDKKDKIRAIVLTHGHEDHIGALPYILPELKVPVYGTLLTAKLAEVKVKDFGLQHNINVVNEKDKLKIGPFEIEFIHVTHSIPDAANLFIKTPVGNFYHGSDFKFDWTPIDGKKTEVVKIAKASDSGITLLLSDCVRVESEGYTLSERAIEDTLEKEIRNCHGKFIFTTQSSNISRIQQAIDVSLRNNRKIAFLGRSIEKNVDVAKKLNYIKISDLYTVREKEIHKYNPKELTLIVTGSQAQPNSALSRIAEGVHKYVRIKNGDVVVFSADPIPGYENAVHTLIDILTASGARVAYSEITDALHVSGHGARNDLALMIGLTNPSWLLPIGGTFRQMKHYAQLAFDMGYKQHQVFLPFDGDILEITPGKIRVAERINLKNVMIDGLGVGDIGHVVLRDRQTMANEGIVVVIVPVDHLTGRVTAEPDIISRGFIYMKQSEDLIERAKKIITSSLKLKKGRIIDWQFVRKQIEGNLEEFTFKETHRRPLILAVVIHV</sequence>
<keyword evidence="4 5" id="KW-0694">RNA-binding</keyword>
<dbReference type="Pfam" id="PF00753">
    <property type="entry name" value="Lactamase_B"/>
    <property type="match status" value="1"/>
</dbReference>
<dbReference type="GO" id="GO:0004521">
    <property type="term" value="F:RNA endonuclease activity"/>
    <property type="evidence" value="ECO:0007669"/>
    <property type="project" value="UniProtKB-UniRule"/>
</dbReference>
<dbReference type="InterPro" id="IPR030854">
    <property type="entry name" value="RNase_J_bac"/>
</dbReference>
<dbReference type="Proteomes" id="UP000176665">
    <property type="component" value="Unassembled WGS sequence"/>
</dbReference>
<dbReference type="Gene3D" id="3.40.50.10710">
    <property type="entry name" value="Metallo-hydrolase/oxidoreductase"/>
    <property type="match status" value="1"/>
</dbReference>
<feature type="binding site" evidence="8">
    <location>
        <position position="63"/>
    </location>
    <ligand>
        <name>Ca(2+)</name>
        <dbReference type="ChEBI" id="CHEBI:29108"/>
    </ligand>
</feature>
<keyword evidence="5" id="KW-0698">rRNA processing</keyword>
<dbReference type="Pfam" id="PF17770">
    <property type="entry name" value="RNase_J_C"/>
    <property type="match status" value="1"/>
</dbReference>